<keyword evidence="3" id="KW-1185">Reference proteome</keyword>
<feature type="region of interest" description="Disordered" evidence="1">
    <location>
        <begin position="221"/>
        <end position="249"/>
    </location>
</feature>
<dbReference type="STRING" id="1280837.A0A316VIY1"/>
<reference evidence="2 3" key="1">
    <citation type="journal article" date="2018" name="Mol. Biol. Evol.">
        <title>Broad Genomic Sampling Reveals a Smut Pathogenic Ancestry of the Fungal Clade Ustilaginomycotina.</title>
        <authorList>
            <person name="Kijpornyongpan T."/>
            <person name="Mondo S.J."/>
            <person name="Barry K."/>
            <person name="Sandor L."/>
            <person name="Lee J."/>
            <person name="Lipzen A."/>
            <person name="Pangilinan J."/>
            <person name="LaButti K."/>
            <person name="Hainaut M."/>
            <person name="Henrissat B."/>
            <person name="Grigoriev I.V."/>
            <person name="Spatafora J.W."/>
            <person name="Aime M.C."/>
        </authorList>
    </citation>
    <scope>NUCLEOTIDE SEQUENCE [LARGE SCALE GENOMIC DNA]</scope>
    <source>
        <strain evidence="2 3">MCA 3882</strain>
    </source>
</reference>
<dbReference type="AlphaFoldDB" id="A0A316VIY1"/>
<dbReference type="OrthoDB" id="10252354at2759"/>
<dbReference type="InterPro" id="IPR002060">
    <property type="entry name" value="Squ/phyt_synthse"/>
</dbReference>
<sequence length="367" mass="40827">MIIRYTSRGIAQRNAKSIPSQLGNQIRFASTTEVPKTTGPTDPATSVRTLVEQVDRSSILASKFYPSHLQKHFLAIRAFNAEVARVPELVDNELMARIRVTWWRDAVQGAFNGKTPRHPTMIALSEAIHDPNVQKYGGLVEDHFVAMCEARESDLSAPTTPPTLEEIESYAEKTSSRLFYLSLNLLGVSKTVIDQVFSHLGKARGLTQLLNSVPFHAGVIRTTIPTPPDAQTQEGVKPKPRSGPAKPRQRRIVLPREYLSKHNVVEEEVYRKGAEAKGLRDAVFDTATRANDYIISARSLLKDEFNGGKVPQALIGPLVEATTATTMLQELQKRDFDIFDTKLMTVASGKGWRLPWNMWKVGISGKL</sequence>
<dbReference type="InParanoid" id="A0A316VIY1"/>
<evidence type="ECO:0008006" key="4">
    <source>
        <dbReference type="Google" id="ProtNLM"/>
    </source>
</evidence>
<name>A0A316VIY1_9BASI</name>
<dbReference type="Proteomes" id="UP000245771">
    <property type="component" value="Unassembled WGS sequence"/>
</dbReference>
<dbReference type="EMBL" id="KZ819602">
    <property type="protein sequence ID" value="PWN37460.1"/>
    <property type="molecule type" value="Genomic_DNA"/>
</dbReference>
<evidence type="ECO:0000256" key="1">
    <source>
        <dbReference type="SAM" id="MobiDB-lite"/>
    </source>
</evidence>
<accession>A0A316VIY1</accession>
<organism evidence="2 3">
    <name type="scientific">Meira miltonrushii</name>
    <dbReference type="NCBI Taxonomy" id="1280837"/>
    <lineage>
        <taxon>Eukaryota</taxon>
        <taxon>Fungi</taxon>
        <taxon>Dikarya</taxon>
        <taxon>Basidiomycota</taxon>
        <taxon>Ustilaginomycotina</taxon>
        <taxon>Exobasidiomycetes</taxon>
        <taxon>Exobasidiales</taxon>
        <taxon>Brachybasidiaceae</taxon>
        <taxon>Meira</taxon>
    </lineage>
</organism>
<dbReference type="InterPro" id="IPR008949">
    <property type="entry name" value="Isoprenoid_synthase_dom_sf"/>
</dbReference>
<evidence type="ECO:0000313" key="3">
    <source>
        <dbReference type="Proteomes" id="UP000245771"/>
    </source>
</evidence>
<dbReference type="SUPFAM" id="SSF48576">
    <property type="entry name" value="Terpenoid synthases"/>
    <property type="match status" value="1"/>
</dbReference>
<gene>
    <name evidence="2" type="ORF">FA14DRAFT_159506</name>
</gene>
<proteinExistence type="predicted"/>
<dbReference type="Gene3D" id="1.10.600.10">
    <property type="entry name" value="Farnesyl Diphosphate Synthase"/>
    <property type="match status" value="1"/>
</dbReference>
<protein>
    <recommendedName>
        <fullName evidence="4">Terpenoid synthase</fullName>
    </recommendedName>
</protein>
<dbReference type="RefSeq" id="XP_025357762.1">
    <property type="nucleotide sequence ID" value="XM_025498251.1"/>
</dbReference>
<dbReference type="Pfam" id="PF00494">
    <property type="entry name" value="SQS_PSY"/>
    <property type="match status" value="2"/>
</dbReference>
<evidence type="ECO:0000313" key="2">
    <source>
        <dbReference type="EMBL" id="PWN37460.1"/>
    </source>
</evidence>
<dbReference type="GeneID" id="37020032"/>